<dbReference type="Pfam" id="PF03703">
    <property type="entry name" value="bPH_2"/>
    <property type="match status" value="1"/>
</dbReference>
<evidence type="ECO:0000256" key="2">
    <source>
        <dbReference type="SAM" id="Phobius"/>
    </source>
</evidence>
<keyword evidence="2" id="KW-0472">Membrane</keyword>
<keyword evidence="2" id="KW-1133">Transmembrane helix</keyword>
<dbReference type="AlphaFoldDB" id="A0A387B7J9"/>
<evidence type="ECO:0000313" key="4">
    <source>
        <dbReference type="EMBL" id="AYF98323.1"/>
    </source>
</evidence>
<sequence length="189" mass="20766">MSHPGSAHAPSGPPNPPRPETVVARLRSHGRVLFWPCVVLVAVVGALGYFVGTFPEPWQNWALLAAGALVVILLFLFPLLAWLGRNYTITTRRIVLRGGLFVRTRQELLHSRGYDVTVRKAGLQGMFGSGDILVNTGLERPVVLRDVPGADLVQATLHDLMELSTNPVASRRQQERSRPDDETTAFGVR</sequence>
<feature type="domain" description="YdbS-like PH" evidence="3">
    <location>
        <begin position="82"/>
        <end position="154"/>
    </location>
</feature>
<feature type="transmembrane region" description="Helical" evidence="2">
    <location>
        <begin position="32"/>
        <end position="52"/>
    </location>
</feature>
<evidence type="ECO:0000259" key="3">
    <source>
        <dbReference type="Pfam" id="PF03703"/>
    </source>
</evidence>
<evidence type="ECO:0000313" key="5">
    <source>
        <dbReference type="Proteomes" id="UP000278886"/>
    </source>
</evidence>
<feature type="region of interest" description="Disordered" evidence="1">
    <location>
        <begin position="1"/>
        <end position="20"/>
    </location>
</feature>
<organism evidence="4 5">
    <name type="scientific">Protaetiibacter intestinalis</name>
    <dbReference type="NCBI Taxonomy" id="2419774"/>
    <lineage>
        <taxon>Bacteria</taxon>
        <taxon>Bacillati</taxon>
        <taxon>Actinomycetota</taxon>
        <taxon>Actinomycetes</taxon>
        <taxon>Micrococcales</taxon>
        <taxon>Microbacteriaceae</taxon>
        <taxon>Protaetiibacter</taxon>
    </lineage>
</organism>
<feature type="region of interest" description="Disordered" evidence="1">
    <location>
        <begin position="167"/>
        <end position="189"/>
    </location>
</feature>
<dbReference type="InterPro" id="IPR005182">
    <property type="entry name" value="YdbS-like_PH"/>
</dbReference>
<accession>A0A387B7J9</accession>
<dbReference type="Proteomes" id="UP000278886">
    <property type="component" value="Chromosome"/>
</dbReference>
<proteinExistence type="predicted"/>
<dbReference type="EMBL" id="CP032630">
    <property type="protein sequence ID" value="AYF98323.1"/>
    <property type="molecule type" value="Genomic_DNA"/>
</dbReference>
<gene>
    <name evidence="4" type="ORF">D7I47_08680</name>
</gene>
<reference evidence="5" key="1">
    <citation type="submission" date="2018-09" db="EMBL/GenBank/DDBJ databases">
        <title>Genome sequencing of strain 2DFWR-13.</title>
        <authorList>
            <person name="Heo J."/>
            <person name="Kim S.-J."/>
            <person name="Kwon S.-W."/>
        </authorList>
    </citation>
    <scope>NUCLEOTIDE SEQUENCE [LARGE SCALE GENOMIC DNA]</scope>
    <source>
        <strain evidence="5">2DFWR-13</strain>
    </source>
</reference>
<evidence type="ECO:0000256" key="1">
    <source>
        <dbReference type="SAM" id="MobiDB-lite"/>
    </source>
</evidence>
<keyword evidence="2" id="KW-0812">Transmembrane</keyword>
<dbReference type="RefSeq" id="WP_120762670.1">
    <property type="nucleotide sequence ID" value="NZ_CP032630.1"/>
</dbReference>
<feature type="transmembrane region" description="Helical" evidence="2">
    <location>
        <begin position="58"/>
        <end position="83"/>
    </location>
</feature>
<dbReference type="KEGG" id="lyd:D7I47_08680"/>
<protein>
    <submittedName>
        <fullName evidence="4">PH domain-containing protein</fullName>
    </submittedName>
</protein>
<dbReference type="OrthoDB" id="4990503at2"/>
<keyword evidence="5" id="KW-1185">Reference proteome</keyword>
<name>A0A387B7J9_9MICO</name>
<feature type="compositionally biased region" description="Basic and acidic residues" evidence="1">
    <location>
        <begin position="172"/>
        <end position="181"/>
    </location>
</feature>